<sequence length="420" mass="46315">MDLFLKYSIVAILSSHVLAFKFNLTKVTSFPIKYPGFTSLYEIFDNSVNSSKYDLLISTFDPVPFSTDTVQIVPDVGKHLLSNSSNIIPKIVTTKVTWPNEISGVPRSVFNKTMVAIPDGFLVPFKTDGSISLVDIDGKGPYKLTDDQTGKWFYHRVVWKDMDLDGDLDILTCRAREPVIGIGKDSEMLWLENPGNYYSPWRPTVIAHGPDIFVINTVLNTTDGPRDCLIAAQFFTSSLAIYWVDNKIANWTDVSKIKSRVIDNSIGNVFDVTVTDLNNDGKPDLLVTNNGESGSLYAYEVPSDFRSGDFKRHSLAAGFKPGKSGTGKGAPGAAMPVYPNTKVNASKPSILMSGDDDGKAYYLEPLSNEPSDWTYSMMIFLNAGDGTVGELSFADVDGDSFVEVFAPSYSTNELFVYRFT</sequence>
<dbReference type="Proteomes" id="UP000507470">
    <property type="component" value="Unassembled WGS sequence"/>
</dbReference>
<dbReference type="InterPro" id="IPR013517">
    <property type="entry name" value="FG-GAP"/>
</dbReference>
<accession>A0A6J7ZX72</accession>
<keyword evidence="1" id="KW-0732">Signal</keyword>
<dbReference type="InterPro" id="IPR028994">
    <property type="entry name" value="Integrin_alpha_N"/>
</dbReference>
<reference evidence="2 3" key="1">
    <citation type="submission" date="2020-06" db="EMBL/GenBank/DDBJ databases">
        <authorList>
            <person name="Li R."/>
            <person name="Bekaert M."/>
        </authorList>
    </citation>
    <scope>NUCLEOTIDE SEQUENCE [LARGE SCALE GENOMIC DNA]</scope>
    <source>
        <strain evidence="3">wild</strain>
    </source>
</reference>
<dbReference type="PANTHER" id="PTHR35836:SF1">
    <property type="entry name" value="VCBS REPEAT-CONTAINING PROTEIN"/>
    <property type="match status" value="1"/>
</dbReference>
<name>A0A6J7ZX72_MYTCO</name>
<proteinExistence type="predicted"/>
<dbReference type="SUPFAM" id="SSF69318">
    <property type="entry name" value="Integrin alpha N-terminal domain"/>
    <property type="match status" value="1"/>
</dbReference>
<organism evidence="2 3">
    <name type="scientific">Mytilus coruscus</name>
    <name type="common">Sea mussel</name>
    <dbReference type="NCBI Taxonomy" id="42192"/>
    <lineage>
        <taxon>Eukaryota</taxon>
        <taxon>Metazoa</taxon>
        <taxon>Spiralia</taxon>
        <taxon>Lophotrochozoa</taxon>
        <taxon>Mollusca</taxon>
        <taxon>Bivalvia</taxon>
        <taxon>Autobranchia</taxon>
        <taxon>Pteriomorphia</taxon>
        <taxon>Mytilida</taxon>
        <taxon>Mytiloidea</taxon>
        <taxon>Mytilidae</taxon>
        <taxon>Mytilinae</taxon>
        <taxon>Mytilus</taxon>
    </lineage>
</organism>
<dbReference type="PANTHER" id="PTHR35836">
    <property type="entry name" value="VCBS REPEAT-CONTAINING PROTEIN"/>
    <property type="match status" value="1"/>
</dbReference>
<dbReference type="AlphaFoldDB" id="A0A6J7ZX72"/>
<evidence type="ECO:0000256" key="1">
    <source>
        <dbReference type="ARBA" id="ARBA00022729"/>
    </source>
</evidence>
<evidence type="ECO:0000313" key="3">
    <source>
        <dbReference type="Proteomes" id="UP000507470"/>
    </source>
</evidence>
<dbReference type="OrthoDB" id="10022113at2759"/>
<protein>
    <submittedName>
        <fullName evidence="2">Uncharacterized protein</fullName>
    </submittedName>
</protein>
<dbReference type="Pfam" id="PF01839">
    <property type="entry name" value="FG-GAP"/>
    <property type="match status" value="1"/>
</dbReference>
<keyword evidence="3" id="KW-1185">Reference proteome</keyword>
<gene>
    <name evidence="2" type="ORF">MCOR_1918</name>
</gene>
<dbReference type="EMBL" id="CACVKT020000402">
    <property type="protein sequence ID" value="CAC5358836.1"/>
    <property type="molecule type" value="Genomic_DNA"/>
</dbReference>
<evidence type="ECO:0000313" key="2">
    <source>
        <dbReference type="EMBL" id="CAC5358836.1"/>
    </source>
</evidence>